<reference evidence="2" key="1">
    <citation type="submission" date="2021-06" db="EMBL/GenBank/DDBJ databases">
        <title>Parelaphostrongylus tenuis whole genome reference sequence.</title>
        <authorList>
            <person name="Garwood T.J."/>
            <person name="Larsen P.A."/>
            <person name="Fountain-Jones N.M."/>
            <person name="Garbe J.R."/>
            <person name="Macchietto M.G."/>
            <person name="Kania S.A."/>
            <person name="Gerhold R.W."/>
            <person name="Richards J.E."/>
            <person name="Wolf T.M."/>
        </authorList>
    </citation>
    <scope>NUCLEOTIDE SEQUENCE</scope>
    <source>
        <strain evidence="2">MNPRO001-30</strain>
        <tissue evidence="2">Meninges</tissue>
    </source>
</reference>
<dbReference type="AlphaFoldDB" id="A0AAD5MY76"/>
<sequence>MPGEISELSVLRKRSSTKESEGEHLNDDERLWSTDSNQFTLMKAKRMETLAE</sequence>
<organism evidence="2 3">
    <name type="scientific">Parelaphostrongylus tenuis</name>
    <name type="common">Meningeal worm</name>
    <dbReference type="NCBI Taxonomy" id="148309"/>
    <lineage>
        <taxon>Eukaryota</taxon>
        <taxon>Metazoa</taxon>
        <taxon>Ecdysozoa</taxon>
        <taxon>Nematoda</taxon>
        <taxon>Chromadorea</taxon>
        <taxon>Rhabditida</taxon>
        <taxon>Rhabditina</taxon>
        <taxon>Rhabditomorpha</taxon>
        <taxon>Strongyloidea</taxon>
        <taxon>Metastrongylidae</taxon>
        <taxon>Parelaphostrongylus</taxon>
    </lineage>
</organism>
<comment type="caution">
    <text evidence="2">The sequence shown here is derived from an EMBL/GenBank/DDBJ whole genome shotgun (WGS) entry which is preliminary data.</text>
</comment>
<proteinExistence type="predicted"/>
<feature type="compositionally biased region" description="Basic and acidic residues" evidence="1">
    <location>
        <begin position="16"/>
        <end position="31"/>
    </location>
</feature>
<dbReference type="EMBL" id="JAHQIW010003053">
    <property type="protein sequence ID" value="KAJ1357157.1"/>
    <property type="molecule type" value="Genomic_DNA"/>
</dbReference>
<protein>
    <submittedName>
        <fullName evidence="2">Uncharacterized protein</fullName>
    </submittedName>
</protein>
<evidence type="ECO:0000313" key="2">
    <source>
        <dbReference type="EMBL" id="KAJ1357157.1"/>
    </source>
</evidence>
<dbReference type="Proteomes" id="UP001196413">
    <property type="component" value="Unassembled WGS sequence"/>
</dbReference>
<gene>
    <name evidence="2" type="ORF">KIN20_015228</name>
</gene>
<feature type="region of interest" description="Disordered" evidence="1">
    <location>
        <begin position="1"/>
        <end position="31"/>
    </location>
</feature>
<keyword evidence="3" id="KW-1185">Reference proteome</keyword>
<evidence type="ECO:0000313" key="3">
    <source>
        <dbReference type="Proteomes" id="UP001196413"/>
    </source>
</evidence>
<accession>A0AAD5MY76</accession>
<evidence type="ECO:0000256" key="1">
    <source>
        <dbReference type="SAM" id="MobiDB-lite"/>
    </source>
</evidence>
<name>A0AAD5MY76_PARTN</name>